<dbReference type="InterPro" id="IPR020103">
    <property type="entry name" value="PsdUridine_synth_cat_dom_sf"/>
</dbReference>
<comment type="similarity">
    <text evidence="2 3">Belongs to the pseudouridine synthase RluA family.</text>
</comment>
<feature type="region of interest" description="Disordered" evidence="4">
    <location>
        <begin position="188"/>
        <end position="207"/>
    </location>
</feature>
<sequence length="306" mass="35426">MIKTSKKGEWFELVIPEEWSSYTLDQLLRDHWKVSKKQIHLFRMEKNILINGQPPQWNRPLQTGDPLSIKLFTPEDYGVIPQNIDIDILFEDDHLLIVNKPAGIDTHPNQPEQSNTLANAVAFYLQVKGENRQVKHIHRLDRDTTGAILFAKHSLIGSILDKMLEERKIKRTYLALVQGLLNKKSGTINEPIGADRHHPTRRRVSPRGQHAVTHFTVIDRYNKEKRTLVKCQLNTGRTHQIRVHLSHIGHPLLGDDLYGGTRIYKRQALHAVKMEFKHPLTMEEIECHAPFLDQPPIFKNIDPYSI</sequence>
<accession>A0ABU5J3G9</accession>
<proteinExistence type="inferred from homology"/>
<dbReference type="InterPro" id="IPR006145">
    <property type="entry name" value="PsdUridine_synth_RsuA/RluA"/>
</dbReference>
<evidence type="ECO:0000256" key="2">
    <source>
        <dbReference type="ARBA" id="ARBA00010876"/>
    </source>
</evidence>
<name>A0ABU5J3G9_9BACI</name>
<dbReference type="GO" id="GO:0016853">
    <property type="term" value="F:isomerase activity"/>
    <property type="evidence" value="ECO:0007669"/>
    <property type="project" value="UniProtKB-KW"/>
</dbReference>
<evidence type="ECO:0000256" key="3">
    <source>
        <dbReference type="RuleBase" id="RU362028"/>
    </source>
</evidence>
<dbReference type="EC" id="5.4.99.-" evidence="3"/>
<reference evidence="6 7" key="1">
    <citation type="submission" date="2023-11" db="EMBL/GenBank/DDBJ databases">
        <title>Bacillus jintuensis, isolated from a mudflat on the Beibu Gulf coast.</title>
        <authorList>
            <person name="Li M."/>
        </authorList>
    </citation>
    <scope>NUCLEOTIDE SEQUENCE [LARGE SCALE GENOMIC DNA]</scope>
    <source>
        <strain evidence="6 7">31A1R</strain>
    </source>
</reference>
<dbReference type="InterPro" id="IPR006224">
    <property type="entry name" value="PsdUridine_synth_RluA-like_CS"/>
</dbReference>
<comment type="function">
    <text evidence="3">Responsible for synthesis of pseudouridine from uracil.</text>
</comment>
<dbReference type="CDD" id="cd02869">
    <property type="entry name" value="PseudoU_synth_RluA_like"/>
    <property type="match status" value="1"/>
</dbReference>
<dbReference type="Gene3D" id="3.30.2350.10">
    <property type="entry name" value="Pseudouridine synthase"/>
    <property type="match status" value="1"/>
</dbReference>
<dbReference type="PANTHER" id="PTHR21600:SF71">
    <property type="entry name" value="PSEUDOURIDINE SYNTHASE"/>
    <property type="match status" value="1"/>
</dbReference>
<dbReference type="NCBIfam" id="TIGR00005">
    <property type="entry name" value="rluA_subfam"/>
    <property type="match status" value="1"/>
</dbReference>
<keyword evidence="3 6" id="KW-0413">Isomerase</keyword>
<protein>
    <recommendedName>
        <fullName evidence="3">Pseudouridine synthase</fullName>
        <ecNumber evidence="3">5.4.99.-</ecNumber>
    </recommendedName>
</protein>
<gene>
    <name evidence="6" type="ORF">SM124_19720</name>
</gene>
<dbReference type="Pfam" id="PF00849">
    <property type="entry name" value="PseudoU_synth_2"/>
    <property type="match status" value="1"/>
</dbReference>
<keyword evidence="7" id="KW-1185">Reference proteome</keyword>
<dbReference type="SUPFAM" id="SSF55120">
    <property type="entry name" value="Pseudouridine synthase"/>
    <property type="match status" value="1"/>
</dbReference>
<evidence type="ECO:0000256" key="1">
    <source>
        <dbReference type="ARBA" id="ARBA00000073"/>
    </source>
</evidence>
<evidence type="ECO:0000256" key="4">
    <source>
        <dbReference type="SAM" id="MobiDB-lite"/>
    </source>
</evidence>
<comment type="catalytic activity">
    <reaction evidence="1 3">
        <text>a uridine in RNA = a pseudouridine in RNA</text>
        <dbReference type="Rhea" id="RHEA:48348"/>
        <dbReference type="Rhea" id="RHEA-COMP:12068"/>
        <dbReference type="Rhea" id="RHEA-COMP:12069"/>
        <dbReference type="ChEBI" id="CHEBI:65314"/>
        <dbReference type="ChEBI" id="CHEBI:65315"/>
    </reaction>
</comment>
<dbReference type="RefSeq" id="WP_322448248.1">
    <property type="nucleotide sequence ID" value="NZ_JAXOFX010000018.1"/>
</dbReference>
<evidence type="ECO:0000259" key="5">
    <source>
        <dbReference type="Pfam" id="PF00849"/>
    </source>
</evidence>
<comment type="caution">
    <text evidence="6">The sequence shown here is derived from an EMBL/GenBank/DDBJ whole genome shotgun (WGS) entry which is preliminary data.</text>
</comment>
<dbReference type="InterPro" id="IPR050188">
    <property type="entry name" value="RluA_PseudoU_synthase"/>
</dbReference>
<evidence type="ECO:0000313" key="7">
    <source>
        <dbReference type="Proteomes" id="UP001290455"/>
    </source>
</evidence>
<evidence type="ECO:0000313" key="6">
    <source>
        <dbReference type="EMBL" id="MDZ5473952.1"/>
    </source>
</evidence>
<dbReference type="EMBL" id="JAXOFX010000018">
    <property type="protein sequence ID" value="MDZ5473952.1"/>
    <property type="molecule type" value="Genomic_DNA"/>
</dbReference>
<dbReference type="Proteomes" id="UP001290455">
    <property type="component" value="Unassembled WGS sequence"/>
</dbReference>
<dbReference type="InterPro" id="IPR006225">
    <property type="entry name" value="PsdUridine_synth_RluC/D"/>
</dbReference>
<dbReference type="PROSITE" id="PS01129">
    <property type="entry name" value="PSI_RLU"/>
    <property type="match status" value="1"/>
</dbReference>
<organism evidence="6 7">
    <name type="scientific">Robertmurraya mangrovi</name>
    <dbReference type="NCBI Taxonomy" id="3098077"/>
    <lineage>
        <taxon>Bacteria</taxon>
        <taxon>Bacillati</taxon>
        <taxon>Bacillota</taxon>
        <taxon>Bacilli</taxon>
        <taxon>Bacillales</taxon>
        <taxon>Bacillaceae</taxon>
        <taxon>Robertmurraya</taxon>
    </lineage>
</organism>
<dbReference type="PANTHER" id="PTHR21600">
    <property type="entry name" value="MITOCHONDRIAL RNA PSEUDOURIDINE SYNTHASE"/>
    <property type="match status" value="1"/>
</dbReference>
<feature type="domain" description="Pseudouridine synthase RsuA/RluA-like" evidence="5">
    <location>
        <begin position="94"/>
        <end position="247"/>
    </location>
</feature>